<dbReference type="CDD" id="cd07822">
    <property type="entry name" value="SRPBCC_4"/>
    <property type="match status" value="1"/>
</dbReference>
<protein>
    <recommendedName>
        <fullName evidence="3">Polyketide cyclase</fullName>
    </recommendedName>
</protein>
<dbReference type="Gene3D" id="3.30.530.20">
    <property type="match status" value="1"/>
</dbReference>
<gene>
    <name evidence="1" type="ORF">PHY01_03040</name>
</gene>
<sequence>MPSSYRVHRVVDADPQTVWDLLTDAPAYPSWNPAVVSLGGRIAVGEKLAMVSVVAPDRTFTLTVDRLDAPRTMVWSGGLPLGLYRGVRTFTLAPLDGGRTDFTMAEVFGGPLAPLVGRFVPDMTDSFEQFGDAVAAAAVRG</sequence>
<dbReference type="EMBL" id="BJNG01000003">
    <property type="protein sequence ID" value="GEC18021.1"/>
    <property type="molecule type" value="Genomic_DNA"/>
</dbReference>
<evidence type="ECO:0008006" key="3">
    <source>
        <dbReference type="Google" id="ProtNLM"/>
    </source>
</evidence>
<dbReference type="AlphaFoldDB" id="A0A4Y3WIG5"/>
<organism evidence="1 2">
    <name type="scientific">Pseudonocardia hydrocarbonoxydans</name>
    <dbReference type="NCBI Taxonomy" id="76726"/>
    <lineage>
        <taxon>Bacteria</taxon>
        <taxon>Bacillati</taxon>
        <taxon>Actinomycetota</taxon>
        <taxon>Actinomycetes</taxon>
        <taxon>Pseudonocardiales</taxon>
        <taxon>Pseudonocardiaceae</taxon>
        <taxon>Pseudonocardia</taxon>
    </lineage>
</organism>
<comment type="caution">
    <text evidence="1">The sequence shown here is derived from an EMBL/GenBank/DDBJ whole genome shotgun (WGS) entry which is preliminary data.</text>
</comment>
<evidence type="ECO:0000313" key="1">
    <source>
        <dbReference type="EMBL" id="GEC18021.1"/>
    </source>
</evidence>
<dbReference type="InterPro" id="IPR023393">
    <property type="entry name" value="START-like_dom_sf"/>
</dbReference>
<dbReference type="RefSeq" id="WP_141276370.1">
    <property type="nucleotide sequence ID" value="NZ_BAAARZ010000002.1"/>
</dbReference>
<accession>A0A4Y3WIG5</accession>
<proteinExistence type="predicted"/>
<dbReference type="OrthoDB" id="191189at2"/>
<evidence type="ECO:0000313" key="2">
    <source>
        <dbReference type="Proteomes" id="UP000320338"/>
    </source>
</evidence>
<dbReference type="Proteomes" id="UP000320338">
    <property type="component" value="Unassembled WGS sequence"/>
</dbReference>
<dbReference type="InterPro" id="IPR019587">
    <property type="entry name" value="Polyketide_cyclase/dehydratase"/>
</dbReference>
<keyword evidence="2" id="KW-1185">Reference proteome</keyword>
<reference evidence="1 2" key="1">
    <citation type="submission" date="2019-06" db="EMBL/GenBank/DDBJ databases">
        <title>Whole genome shotgun sequence of Pseudonocardia hydrocarbonoxydans NBRC 14498.</title>
        <authorList>
            <person name="Hosoyama A."/>
            <person name="Uohara A."/>
            <person name="Ohji S."/>
            <person name="Ichikawa N."/>
        </authorList>
    </citation>
    <scope>NUCLEOTIDE SEQUENCE [LARGE SCALE GENOMIC DNA]</scope>
    <source>
        <strain evidence="1 2">NBRC 14498</strain>
    </source>
</reference>
<dbReference type="SUPFAM" id="SSF55961">
    <property type="entry name" value="Bet v1-like"/>
    <property type="match status" value="1"/>
</dbReference>
<dbReference type="Pfam" id="PF10604">
    <property type="entry name" value="Polyketide_cyc2"/>
    <property type="match status" value="1"/>
</dbReference>
<name>A0A4Y3WIG5_9PSEU</name>